<dbReference type="AlphaFoldDB" id="W8TF09"/>
<keyword evidence="2" id="KW-1185">Reference proteome</keyword>
<name>W8TF09_PEPAC</name>
<dbReference type="Proteomes" id="UP000019591">
    <property type="component" value="Chromosome"/>
</dbReference>
<protein>
    <submittedName>
        <fullName evidence="1">Uncharacterized protein</fullName>
    </submittedName>
</protein>
<organism evidence="1 2">
    <name type="scientific">Peptoclostridium acidaminophilum DSM 3953</name>
    <dbReference type="NCBI Taxonomy" id="1286171"/>
    <lineage>
        <taxon>Bacteria</taxon>
        <taxon>Bacillati</taxon>
        <taxon>Bacillota</taxon>
        <taxon>Clostridia</taxon>
        <taxon>Peptostreptococcales</taxon>
        <taxon>Peptoclostridiaceae</taxon>
        <taxon>Peptoclostridium</taxon>
    </lineage>
</organism>
<dbReference type="RefSeq" id="WP_025435423.1">
    <property type="nucleotide sequence ID" value="NZ_CP007452.1"/>
</dbReference>
<dbReference type="InterPro" id="IPR018755">
    <property type="entry name" value="Phage_Mu_Gp48"/>
</dbReference>
<dbReference type="HOGENOM" id="CLU_1056652_0_0_9"/>
<dbReference type="EMBL" id="CP007452">
    <property type="protein sequence ID" value="AHM56418.1"/>
    <property type="molecule type" value="Genomic_DNA"/>
</dbReference>
<proteinExistence type="predicted"/>
<dbReference type="Pfam" id="PF10076">
    <property type="entry name" value="Phage_Mu_Gp48"/>
    <property type="match status" value="1"/>
</dbReference>
<dbReference type="OrthoDB" id="1851194at2"/>
<evidence type="ECO:0000313" key="1">
    <source>
        <dbReference type="EMBL" id="AHM56418.1"/>
    </source>
</evidence>
<reference evidence="1 2" key="1">
    <citation type="journal article" date="2014" name="Genome Announc.">
        <title>Complete Genome Sequence of Amino Acid-Utilizing Eubacterium acidaminophilum al-2 (DSM 3953).</title>
        <authorList>
            <person name="Poehlein A."/>
            <person name="Andreesen J.R."/>
            <person name="Daniel R."/>
        </authorList>
    </citation>
    <scope>NUCLEOTIDE SEQUENCE [LARGE SCALE GENOMIC DNA]</scope>
    <source>
        <strain evidence="1 2">DSM 3953</strain>
    </source>
</reference>
<dbReference type="eggNOG" id="ENOG50341X0">
    <property type="taxonomic scope" value="Bacteria"/>
</dbReference>
<evidence type="ECO:0000313" key="2">
    <source>
        <dbReference type="Proteomes" id="UP000019591"/>
    </source>
</evidence>
<accession>W8TF09</accession>
<sequence length="263" mass="30572">MIDYIKYTVNEKSYYLTNNGDGTWSKELNAPDVSGLYNMLLEISENGIKTHIDSSDPRYYLYLNVINEVERRVDLIKYLPNFLQNVSNFKSIFDTENIELDNLYGRIKEIALDAFIRTASIDRITRLETFLGFKGIGTLEQRRLYLLALTKKENKLNEALIKEIVRTITGSDCEIIFWGESETGNPQRGTSLLQVKVFSPDGEIDYRYADIQRILKPLTPAHVTLVVMKYFATWEDVKSNYASWNTIYAMQDWNELKNYIPPQ</sequence>
<gene>
    <name evidence="1" type="ORF">EAL2_c11200</name>
</gene>
<dbReference type="KEGG" id="eac:EAL2_c11200"/>
<dbReference type="PATRIC" id="fig|1286171.3.peg.1071"/>
<dbReference type="STRING" id="1286171.EAL2_c11200"/>